<comment type="caution">
    <text evidence="3">The sequence shown here is derived from an EMBL/GenBank/DDBJ whole genome shotgun (WGS) entry which is preliminary data.</text>
</comment>
<accession>A0A2S7W9U1</accession>
<feature type="domain" description="EamA" evidence="2">
    <location>
        <begin position="157"/>
        <end position="285"/>
    </location>
</feature>
<evidence type="ECO:0000313" key="3">
    <source>
        <dbReference type="EMBL" id="PQJ73992.1"/>
    </source>
</evidence>
<keyword evidence="4" id="KW-1185">Reference proteome</keyword>
<gene>
    <name evidence="3" type="ORF">BTO13_01285</name>
</gene>
<feature type="transmembrane region" description="Helical" evidence="1">
    <location>
        <begin position="61"/>
        <end position="81"/>
    </location>
</feature>
<keyword evidence="1" id="KW-0472">Membrane</keyword>
<organism evidence="3 4">
    <name type="scientific">Polaribacter gangjinensis</name>
    <dbReference type="NCBI Taxonomy" id="574710"/>
    <lineage>
        <taxon>Bacteria</taxon>
        <taxon>Pseudomonadati</taxon>
        <taxon>Bacteroidota</taxon>
        <taxon>Flavobacteriia</taxon>
        <taxon>Flavobacteriales</taxon>
        <taxon>Flavobacteriaceae</taxon>
    </lineage>
</organism>
<feature type="transmembrane region" description="Helical" evidence="1">
    <location>
        <begin position="28"/>
        <end position="46"/>
    </location>
</feature>
<name>A0A2S7W9U1_9FLAO</name>
<dbReference type="OrthoDB" id="1524053at2"/>
<dbReference type="Gene3D" id="1.10.3730.20">
    <property type="match status" value="1"/>
</dbReference>
<reference evidence="3 4" key="1">
    <citation type="submission" date="2016-12" db="EMBL/GenBank/DDBJ databases">
        <title>Trade-off between light-utilization and light-protection in marine flavobacteria.</title>
        <authorList>
            <person name="Kumagai Y."/>
            <person name="Yoshizawa S."/>
            <person name="Kogure K."/>
            <person name="Iwasaki W."/>
        </authorList>
    </citation>
    <scope>NUCLEOTIDE SEQUENCE [LARGE SCALE GENOMIC DNA]</scope>
    <source>
        <strain evidence="3 4">KCTC 22729</strain>
    </source>
</reference>
<keyword evidence="1" id="KW-0812">Transmembrane</keyword>
<dbReference type="Proteomes" id="UP000237608">
    <property type="component" value="Unassembled WGS sequence"/>
</dbReference>
<dbReference type="Pfam" id="PF00892">
    <property type="entry name" value="EamA"/>
    <property type="match status" value="2"/>
</dbReference>
<dbReference type="InterPro" id="IPR037185">
    <property type="entry name" value="EmrE-like"/>
</dbReference>
<dbReference type="AlphaFoldDB" id="A0A2S7W9U1"/>
<evidence type="ECO:0000256" key="1">
    <source>
        <dbReference type="SAM" id="Phobius"/>
    </source>
</evidence>
<feature type="transmembrane region" description="Helical" evidence="1">
    <location>
        <begin position="178"/>
        <end position="198"/>
    </location>
</feature>
<sequence length="287" mass="31916">MIYLLLSILFSSGLFVIFKFFEIYKIDVLKAIVVNYVIAFILGFLFSESNFSILEVPKQPWFLGSIFLGILFIAIFFVMAMTSQKNGVSVASVAGKMSVVIPVFFGIFLYNESFSFLKIIGIFIALIAVYLTSFREQKSTLQKSTLFFPVLLFLGSGTIDTFLKYLEINFVPKDDVSIFSGSLFGIAAIVGSLFLLIQQLKQPTSFGIKNLIAGILLGIPNYFSIIFLIKSLQTKGFESSMLFTINNVVIVVLSTIFGVILFKEHFSLKNKIGIVLAVFGIIMVAMS</sequence>
<dbReference type="SUPFAM" id="SSF103481">
    <property type="entry name" value="Multidrug resistance efflux transporter EmrE"/>
    <property type="match status" value="2"/>
</dbReference>
<feature type="transmembrane region" description="Helical" evidence="1">
    <location>
        <begin position="88"/>
        <end position="110"/>
    </location>
</feature>
<feature type="transmembrane region" description="Helical" evidence="1">
    <location>
        <begin position="146"/>
        <end position="166"/>
    </location>
</feature>
<feature type="transmembrane region" description="Helical" evidence="1">
    <location>
        <begin position="210"/>
        <end position="229"/>
    </location>
</feature>
<feature type="transmembrane region" description="Helical" evidence="1">
    <location>
        <begin position="6"/>
        <end position="21"/>
    </location>
</feature>
<keyword evidence="1" id="KW-1133">Transmembrane helix</keyword>
<feature type="transmembrane region" description="Helical" evidence="1">
    <location>
        <begin position="116"/>
        <end position="134"/>
    </location>
</feature>
<dbReference type="RefSeq" id="WP_105045141.1">
    <property type="nucleotide sequence ID" value="NZ_CP150662.1"/>
</dbReference>
<dbReference type="GO" id="GO:0016020">
    <property type="term" value="C:membrane"/>
    <property type="evidence" value="ECO:0007669"/>
    <property type="project" value="InterPro"/>
</dbReference>
<protein>
    <recommendedName>
        <fullName evidence="2">EamA domain-containing protein</fullName>
    </recommendedName>
</protein>
<dbReference type="EMBL" id="MSCL01000001">
    <property type="protein sequence ID" value="PQJ73992.1"/>
    <property type="molecule type" value="Genomic_DNA"/>
</dbReference>
<feature type="transmembrane region" description="Helical" evidence="1">
    <location>
        <begin position="241"/>
        <end position="261"/>
    </location>
</feature>
<proteinExistence type="predicted"/>
<feature type="transmembrane region" description="Helical" evidence="1">
    <location>
        <begin position="268"/>
        <end position="286"/>
    </location>
</feature>
<evidence type="ECO:0000313" key="4">
    <source>
        <dbReference type="Proteomes" id="UP000237608"/>
    </source>
</evidence>
<dbReference type="InterPro" id="IPR000620">
    <property type="entry name" value="EamA_dom"/>
</dbReference>
<feature type="domain" description="EamA" evidence="2">
    <location>
        <begin position="2"/>
        <end position="133"/>
    </location>
</feature>
<evidence type="ECO:0000259" key="2">
    <source>
        <dbReference type="Pfam" id="PF00892"/>
    </source>
</evidence>